<evidence type="ECO:0000256" key="3">
    <source>
        <dbReference type="ARBA" id="ARBA00022801"/>
    </source>
</evidence>
<dbReference type="NCBIfam" id="NF040973">
    <property type="entry name" value="restrict_Sau3AI"/>
    <property type="match status" value="1"/>
</dbReference>
<dbReference type="CDD" id="cd22356">
    <property type="entry name" value="Sau3AI_N-like"/>
    <property type="match status" value="1"/>
</dbReference>
<reference evidence="5 6" key="1">
    <citation type="journal article" date="2016" name="Sci. Rep.">
        <title>Evaluation of genetic diversity among strains of the human gut commensal Bifidobacterium adolescentis.</title>
        <authorList>
            <person name="Duranti S."/>
            <person name="Milani C."/>
            <person name="Lugli G.A."/>
            <person name="Mancabelli L."/>
            <person name="Turroni F."/>
            <person name="Ferrario C."/>
            <person name="Mangifesta M."/>
            <person name="Viappiani A."/>
            <person name="Sanchez B."/>
            <person name="Margolles A."/>
            <person name="van Sinderen D."/>
            <person name="Ventura M."/>
        </authorList>
    </citation>
    <scope>NUCLEOTIDE SEQUENCE [LARGE SCALE GENOMIC DNA]</scope>
    <source>
        <strain evidence="5 6">487B</strain>
    </source>
</reference>
<evidence type="ECO:0000256" key="1">
    <source>
        <dbReference type="ARBA" id="ARBA00022722"/>
    </source>
</evidence>
<proteinExistence type="predicted"/>
<keyword evidence="3" id="KW-0378">Hydrolase</keyword>
<gene>
    <name evidence="5" type="ORF">B0487_1768</name>
</gene>
<evidence type="ECO:0000256" key="2">
    <source>
        <dbReference type="ARBA" id="ARBA00022759"/>
    </source>
</evidence>
<evidence type="ECO:0000313" key="5">
    <source>
        <dbReference type="EMBL" id="OSG86256.1"/>
    </source>
</evidence>
<dbReference type="SUPFAM" id="SSF52980">
    <property type="entry name" value="Restriction endonuclease-like"/>
    <property type="match status" value="2"/>
</dbReference>
<accession>A0A1X2YV36</accession>
<comment type="caution">
    <text evidence="5">The sequence shown here is derived from an EMBL/GenBank/DDBJ whole genome shotgun (WGS) entry which is preliminary data.</text>
</comment>
<dbReference type="InterPro" id="IPR011335">
    <property type="entry name" value="Restrct_endonuc-II-like"/>
</dbReference>
<sequence length="488" mass="55346">MLNEERSFSSLEEVTKLLIAAEGKTFRELDETGRGDSVGNKGSLGNIIEESVLHYPVNSDAEADILVGNTRYELKVTPLKHSGKGKRMKTVAKERLVLDIINYEDLPGEKFEDSRFWNKSKNIIMVYYYDDREDKRAQSRLDCKVLKAVVLHYDENDLATIRNDWETIHEKVVSGHADQLSESDTNYLAACTKGANASSMRDAPAPAGSGKARIRAKQRAFSFKSSFMTSIAERALVSRIEEYSLPIPSNQTLSEFLRQQMSPYIGRNVDDIVLRLGISKSDSKASKSRLVMKMVGAEGRSVDTIEQFRKANVTKLKTVVLYPDGLPKESMSFRQITEEEWRGLASFDAKWEDSFLYEYFEENKFFIVPFESPVPYSQHVAGNDRLVGGFLWNMPEKDIEQYVRPVWERLHELMLSGGSVHYGRGTNLLPGASFNGVCHLRPKGQNSDDVVRLPNGESITKQCFWLDRHYVAKLIRENQKVNGRIEGA</sequence>
<evidence type="ECO:0000313" key="6">
    <source>
        <dbReference type="Proteomes" id="UP000193377"/>
    </source>
</evidence>
<dbReference type="GO" id="GO:0004519">
    <property type="term" value="F:endonuclease activity"/>
    <property type="evidence" value="ECO:0007669"/>
    <property type="project" value="UniProtKB-KW"/>
</dbReference>
<dbReference type="SMART" id="SM00927">
    <property type="entry name" value="MutH"/>
    <property type="match status" value="1"/>
</dbReference>
<dbReference type="Pfam" id="PF02976">
    <property type="entry name" value="MutH"/>
    <property type="match status" value="1"/>
</dbReference>
<keyword evidence="1" id="KW-0540">Nuclease</keyword>
<keyword evidence="2" id="KW-0255">Endonuclease</keyword>
<name>A0A1X2YV36_BIFAD</name>
<dbReference type="InterPro" id="IPR037057">
    <property type="entry name" value="DNA_rep_MutH/T2_RE_sf"/>
</dbReference>
<dbReference type="Gene3D" id="3.40.600.10">
    <property type="entry name" value="DNA mismatch repair MutH/Restriction endonuclease, type II"/>
    <property type="match status" value="2"/>
</dbReference>
<dbReference type="InterPro" id="IPR011337">
    <property type="entry name" value="DNA_rep_MutH/RE_typeII_Sau3AI"/>
</dbReference>
<organism evidence="5 6">
    <name type="scientific">Bifidobacterium adolescentis</name>
    <dbReference type="NCBI Taxonomy" id="1680"/>
    <lineage>
        <taxon>Bacteria</taxon>
        <taxon>Bacillati</taxon>
        <taxon>Actinomycetota</taxon>
        <taxon>Actinomycetes</taxon>
        <taxon>Bifidobacteriales</taxon>
        <taxon>Bifidobacteriaceae</taxon>
        <taxon>Bifidobacterium</taxon>
    </lineage>
</organism>
<protein>
    <submittedName>
        <fullName evidence="5">DNA mismatch repair protein MutH</fullName>
    </submittedName>
</protein>
<dbReference type="GO" id="GO:0003677">
    <property type="term" value="F:DNA binding"/>
    <property type="evidence" value="ECO:0007669"/>
    <property type="project" value="InterPro"/>
</dbReference>
<dbReference type="EMBL" id="LNKD01000002">
    <property type="protein sequence ID" value="OSG86256.1"/>
    <property type="molecule type" value="Genomic_DNA"/>
</dbReference>
<feature type="domain" description="DNA mismatch repair MutH/Type II restriction enzyme Sau3AI" evidence="4">
    <location>
        <begin position="55"/>
        <end position="164"/>
    </location>
</feature>
<dbReference type="AlphaFoldDB" id="A0A1X2YV36"/>
<evidence type="ECO:0000259" key="4">
    <source>
        <dbReference type="SMART" id="SM00927"/>
    </source>
</evidence>
<dbReference type="RefSeq" id="WP_085393393.1">
    <property type="nucleotide sequence ID" value="NZ_JAQCZA010000008.1"/>
</dbReference>
<dbReference type="GO" id="GO:0016787">
    <property type="term" value="F:hydrolase activity"/>
    <property type="evidence" value="ECO:0007669"/>
    <property type="project" value="UniProtKB-KW"/>
</dbReference>
<dbReference type="CDD" id="cd22355">
    <property type="entry name" value="Sau3AI_C"/>
    <property type="match status" value="1"/>
</dbReference>
<dbReference type="Proteomes" id="UP000193377">
    <property type="component" value="Unassembled WGS sequence"/>
</dbReference>